<evidence type="ECO:0000256" key="9">
    <source>
        <dbReference type="RuleBase" id="RU003357"/>
    </source>
</evidence>
<protein>
    <submittedName>
        <fullName evidence="14">TonB-dependent receptor</fullName>
    </submittedName>
</protein>
<comment type="caution">
    <text evidence="14">The sequence shown here is derived from an EMBL/GenBank/DDBJ whole genome shotgun (WGS) entry which is preliminary data.</text>
</comment>
<evidence type="ECO:0000256" key="1">
    <source>
        <dbReference type="ARBA" id="ARBA00004571"/>
    </source>
</evidence>
<evidence type="ECO:0000259" key="13">
    <source>
        <dbReference type="Pfam" id="PF07715"/>
    </source>
</evidence>
<evidence type="ECO:0000256" key="11">
    <source>
        <dbReference type="SAM" id="SignalP"/>
    </source>
</evidence>
<sequence>MKTVKIRGRARLFLGAVIFLSPAATMTSGHAQTASASTHHRKAVKSTTRHKTTVTKGTTSGPIAGAQTAPVATTMPSRSQTTLRDVSASNSLSLGMSGKAEEVVVVGSALSTANNTSANPVQIVTAKQIQQTGATTLSDFFQRLPSVGSSSQQNTDTNGGGGVSCTDLRNLGTNRVLVLIDGKRAALNSSSNCFDMNSIPVQQVASVEILKDGGSELYGADAVSGVINIKLRHDLDTGNITVRGGITGHGDAPQGIISGFKGWNFDHSKGNISLFGQYMTQGGVRQRNRSWSRNVQIGDDADPSNNRFGSSYSPYGSFYGLDSGAAYRSDNQGNLVAGTKRFNFAHDSFLTNQLQDSSLSGDAHYDFNDHFTLYSNVLYSHNTSMTQMAAEPVAGAVPQNGPYPTAITIPADYPGNTAGEDLQMLRRMTEWGPRETQTASDTLTAKVGAQGRIYAGWKYDLSYTYGANMYKYQQSNMGSYPALLNTYGLQPTAFGDPNSGMIYNPSVCNAAAGCVLSSPFASLSPAAARYSNLNTTSNGHSQLRDLNLRIHNDHVATMPWAHGGDLGIALGMEHRGEQLTYVPDPALQSGVALTNPQGVTSGGFNVTEGYLEGKATLLRDTFLAKDLNIDAQGRYSSYNTFGSVENWKASINWAPTRDIRFRGTIGTSFRQPSVYELFGAQSLGYATALDPCAGASSPTIVANCMKAGIANPGSFQQQGSGQVATVSGGNAKLQPEAGRTYTFGTVLTPRWIPGLSTSVEFWHYNVSSSVGTLATNYILNNCYNGTNPGLCSLVNRSANGQISQVSAVLQNLGTTNTSGIDWDFDYRIRLTRIDTLTISNSLQNLVNYSQQLVPGGQYYHYTNAIYYPGGTSNPRWRDYATVSWQHGPFSITYMANYTGGVHWNDSSSFMQLSDGYGRVKTPAMVQQDIALGYHVESWNFTGGVNNIANKNPPFFADGGTNTDTSTYSSFVPGRNFWLQISKDF</sequence>
<feature type="region of interest" description="Disordered" evidence="10">
    <location>
        <begin position="30"/>
        <end position="84"/>
    </location>
</feature>
<feature type="compositionally biased region" description="Basic residues" evidence="10">
    <location>
        <begin position="38"/>
        <end position="53"/>
    </location>
</feature>
<dbReference type="InterPro" id="IPR036942">
    <property type="entry name" value="Beta-barrel_TonB_sf"/>
</dbReference>
<keyword evidence="6 8" id="KW-0472">Membrane</keyword>
<keyword evidence="2 8" id="KW-0813">Transport</keyword>
<dbReference type="Gene3D" id="2.170.130.10">
    <property type="entry name" value="TonB-dependent receptor, plug domain"/>
    <property type="match status" value="1"/>
</dbReference>
<dbReference type="Pfam" id="PF00593">
    <property type="entry name" value="TonB_dep_Rec_b-barrel"/>
    <property type="match status" value="1"/>
</dbReference>
<evidence type="ECO:0000256" key="7">
    <source>
        <dbReference type="ARBA" id="ARBA00023237"/>
    </source>
</evidence>
<evidence type="ECO:0000256" key="6">
    <source>
        <dbReference type="ARBA" id="ARBA00023136"/>
    </source>
</evidence>
<dbReference type="InterPro" id="IPR037066">
    <property type="entry name" value="Plug_dom_sf"/>
</dbReference>
<feature type="compositionally biased region" description="Polar residues" evidence="10">
    <location>
        <begin position="70"/>
        <end position="84"/>
    </location>
</feature>
<dbReference type="PROSITE" id="PS52016">
    <property type="entry name" value="TONB_DEPENDENT_REC_3"/>
    <property type="match status" value="1"/>
</dbReference>
<keyword evidence="5 9" id="KW-0798">TonB box</keyword>
<reference evidence="15" key="1">
    <citation type="journal article" date="2019" name="Int. J. Syst. Evol. Microbiol.">
        <title>The Global Catalogue of Microorganisms (GCM) 10K type strain sequencing project: providing services to taxonomists for standard genome sequencing and annotation.</title>
        <authorList>
            <consortium name="The Broad Institute Genomics Platform"/>
            <consortium name="The Broad Institute Genome Sequencing Center for Infectious Disease"/>
            <person name="Wu L."/>
            <person name="Ma J."/>
        </authorList>
    </citation>
    <scope>NUCLEOTIDE SEQUENCE [LARGE SCALE GENOMIC DNA]</scope>
    <source>
        <strain evidence="15">CCM 7132</strain>
    </source>
</reference>
<keyword evidence="14" id="KW-0675">Receptor</keyword>
<name>A0ABQ1LEH3_9PROT</name>
<evidence type="ECO:0000313" key="14">
    <source>
        <dbReference type="EMBL" id="GGC23559.1"/>
    </source>
</evidence>
<dbReference type="EMBL" id="BMCH01000001">
    <property type="protein sequence ID" value="GGC23559.1"/>
    <property type="molecule type" value="Genomic_DNA"/>
</dbReference>
<keyword evidence="15" id="KW-1185">Reference proteome</keyword>
<dbReference type="InterPro" id="IPR012910">
    <property type="entry name" value="Plug_dom"/>
</dbReference>
<evidence type="ECO:0000256" key="2">
    <source>
        <dbReference type="ARBA" id="ARBA00022448"/>
    </source>
</evidence>
<keyword evidence="4 8" id="KW-0812">Transmembrane</keyword>
<dbReference type="Proteomes" id="UP000637769">
    <property type="component" value="Unassembled WGS sequence"/>
</dbReference>
<evidence type="ECO:0000256" key="10">
    <source>
        <dbReference type="SAM" id="MobiDB-lite"/>
    </source>
</evidence>
<evidence type="ECO:0000259" key="12">
    <source>
        <dbReference type="Pfam" id="PF00593"/>
    </source>
</evidence>
<comment type="subcellular location">
    <subcellularLocation>
        <location evidence="1 8">Cell outer membrane</location>
        <topology evidence="1 8">Multi-pass membrane protein</topology>
    </subcellularLocation>
</comment>
<feature type="chain" id="PRO_5047203048" evidence="11">
    <location>
        <begin position="32"/>
        <end position="984"/>
    </location>
</feature>
<evidence type="ECO:0000256" key="8">
    <source>
        <dbReference type="PROSITE-ProRule" id="PRU01360"/>
    </source>
</evidence>
<feature type="signal peptide" evidence="11">
    <location>
        <begin position="1"/>
        <end position="31"/>
    </location>
</feature>
<feature type="domain" description="TonB-dependent receptor plug" evidence="13">
    <location>
        <begin position="116"/>
        <end position="226"/>
    </location>
</feature>
<dbReference type="PANTHER" id="PTHR47234:SF2">
    <property type="entry name" value="TONB-DEPENDENT RECEPTOR"/>
    <property type="match status" value="1"/>
</dbReference>
<proteinExistence type="inferred from homology"/>
<dbReference type="InterPro" id="IPR000531">
    <property type="entry name" value="Beta-barrel_TonB"/>
</dbReference>
<organism evidence="14 15">
    <name type="scientific">Asaia siamensis</name>
    <dbReference type="NCBI Taxonomy" id="110479"/>
    <lineage>
        <taxon>Bacteria</taxon>
        <taxon>Pseudomonadati</taxon>
        <taxon>Pseudomonadota</taxon>
        <taxon>Alphaproteobacteria</taxon>
        <taxon>Acetobacterales</taxon>
        <taxon>Acetobacteraceae</taxon>
        <taxon>Asaia</taxon>
    </lineage>
</organism>
<accession>A0ABQ1LEH3</accession>
<evidence type="ECO:0000313" key="15">
    <source>
        <dbReference type="Proteomes" id="UP000637769"/>
    </source>
</evidence>
<evidence type="ECO:0000256" key="3">
    <source>
        <dbReference type="ARBA" id="ARBA00022452"/>
    </source>
</evidence>
<comment type="similarity">
    <text evidence="8 9">Belongs to the TonB-dependent receptor family.</text>
</comment>
<dbReference type="RefSeq" id="WP_229719500.1">
    <property type="nucleotide sequence ID" value="NZ_BMCH01000001.1"/>
</dbReference>
<keyword evidence="11" id="KW-0732">Signal</keyword>
<keyword evidence="7 8" id="KW-0998">Cell outer membrane</keyword>
<dbReference type="Gene3D" id="2.40.170.20">
    <property type="entry name" value="TonB-dependent receptor, beta-barrel domain"/>
    <property type="match status" value="1"/>
</dbReference>
<dbReference type="PANTHER" id="PTHR47234">
    <property type="match status" value="1"/>
</dbReference>
<feature type="domain" description="TonB-dependent receptor-like beta-barrel" evidence="12">
    <location>
        <begin position="417"/>
        <end position="947"/>
    </location>
</feature>
<dbReference type="Pfam" id="PF07715">
    <property type="entry name" value="Plug"/>
    <property type="match status" value="1"/>
</dbReference>
<dbReference type="InterPro" id="IPR039426">
    <property type="entry name" value="TonB-dep_rcpt-like"/>
</dbReference>
<evidence type="ECO:0000256" key="5">
    <source>
        <dbReference type="ARBA" id="ARBA00023077"/>
    </source>
</evidence>
<gene>
    <name evidence="14" type="primary">btuB</name>
    <name evidence="14" type="ORF">GCM10007207_06030</name>
</gene>
<dbReference type="SUPFAM" id="SSF56935">
    <property type="entry name" value="Porins"/>
    <property type="match status" value="1"/>
</dbReference>
<evidence type="ECO:0000256" key="4">
    <source>
        <dbReference type="ARBA" id="ARBA00022692"/>
    </source>
</evidence>
<keyword evidence="3 8" id="KW-1134">Transmembrane beta strand</keyword>